<evidence type="ECO:0000256" key="1">
    <source>
        <dbReference type="SAM" id="SignalP"/>
    </source>
</evidence>
<keyword evidence="1" id="KW-0732">Signal</keyword>
<protein>
    <submittedName>
        <fullName evidence="2">Lipase</fullName>
    </submittedName>
</protein>
<dbReference type="GO" id="GO:0016298">
    <property type="term" value="F:lipase activity"/>
    <property type="evidence" value="ECO:0007669"/>
    <property type="project" value="TreeGrafter"/>
</dbReference>
<evidence type="ECO:0000313" key="3">
    <source>
        <dbReference type="Proteomes" id="UP000053060"/>
    </source>
</evidence>
<evidence type="ECO:0000313" key="2">
    <source>
        <dbReference type="EMBL" id="KSZ58815.1"/>
    </source>
</evidence>
<reference evidence="3" key="1">
    <citation type="submission" date="2015-01" db="EMBL/GenBank/DDBJ databases">
        <title>Draft genome sequence of Rhodococcus pyridinivorans strain KG-16, a hydrocarbon-degrading bacterium.</title>
        <authorList>
            <person name="Aggarwal R.K."/>
            <person name="Dawar C."/>
        </authorList>
    </citation>
    <scope>NUCLEOTIDE SEQUENCE [LARGE SCALE GENOMIC DNA]</scope>
    <source>
        <strain evidence="3">KG-16</strain>
    </source>
</reference>
<dbReference type="PATRIC" id="fig|1441730.3.peg.1929"/>
<dbReference type="PANTHER" id="PTHR32015">
    <property type="entry name" value="FASTING INDUCED LIPASE"/>
    <property type="match status" value="1"/>
</dbReference>
<dbReference type="Gene3D" id="3.40.50.1820">
    <property type="entry name" value="alpha/beta hydrolase"/>
    <property type="match status" value="1"/>
</dbReference>
<dbReference type="Pfam" id="PF01674">
    <property type="entry name" value="Lipase_2"/>
    <property type="match status" value="1"/>
</dbReference>
<feature type="signal peptide" evidence="1">
    <location>
        <begin position="1"/>
        <end position="27"/>
    </location>
</feature>
<name>A0A0V9ULD2_9NOCA</name>
<dbReference type="GO" id="GO:0016042">
    <property type="term" value="P:lipid catabolic process"/>
    <property type="evidence" value="ECO:0007669"/>
    <property type="project" value="InterPro"/>
</dbReference>
<dbReference type="AlphaFoldDB" id="A0A0V9ULD2"/>
<sequence>MGMHIRSWIAAALAVAFTVVGAGTAAAEEPVPPLPVGKTFLDGFAHEFGDPNGSALGTNDWDCVPSEEHPDPVVLVHGTVLNRHNNWSYLGPLLANEGYCVFALTYGNHADLPWPLNSVGGLLPMEDSAQQLSDFVDEVLAATGAEKVDLVGHSQGTLMPVWYVKFLGGNEKVDDYISLGPVYEGSHAFLLAASFELFEHVGVRQDVENLVHFLGCGACPQVLAGSDWIHTIQEAGVYADEVTYTNIMTRYEEIVLPYTSGYREAPNATNIVLQDHCANDFVEHAGIVNDPNAAWFVLDALEPGSAGPLECVFVPPILGWSPDPTISNPATEEAVVASRPGA</sequence>
<dbReference type="SUPFAM" id="SSF53474">
    <property type="entry name" value="alpha/beta-Hydrolases"/>
    <property type="match status" value="1"/>
</dbReference>
<gene>
    <name evidence="2" type="ORF">Z045_09270</name>
</gene>
<accession>A0A0V9ULD2</accession>
<dbReference type="InterPro" id="IPR002918">
    <property type="entry name" value="Lipase_EstA/Esterase_EstB"/>
</dbReference>
<organism evidence="2 3">
    <name type="scientific">Rhodococcus pyridinivorans KG-16</name>
    <dbReference type="NCBI Taxonomy" id="1441730"/>
    <lineage>
        <taxon>Bacteria</taxon>
        <taxon>Bacillati</taxon>
        <taxon>Actinomycetota</taxon>
        <taxon>Actinomycetes</taxon>
        <taxon>Mycobacteriales</taxon>
        <taxon>Nocardiaceae</taxon>
        <taxon>Rhodococcus</taxon>
    </lineage>
</organism>
<comment type="caution">
    <text evidence="2">The sequence shown here is derived from an EMBL/GenBank/DDBJ whole genome shotgun (WGS) entry which is preliminary data.</text>
</comment>
<proteinExistence type="predicted"/>
<reference evidence="2 3" key="2">
    <citation type="journal article" date="2016" name="Genome Announc.">
        <title>Draft Genome Sequence of a Versatile Hydrocarbon-Degrading Bacterium, Rhodococcus pyridinivorans Strain KG-16, Collected from Oil Fields in India.</title>
        <authorList>
            <person name="Aggarwal R.K."/>
            <person name="Dawar C."/>
            <person name="Phanindranath R."/>
            <person name="Mutnuri L."/>
            <person name="Dayal A.M."/>
        </authorList>
    </citation>
    <scope>NUCLEOTIDE SEQUENCE [LARGE SCALE GENOMIC DNA]</scope>
    <source>
        <strain evidence="2 3">KG-16</strain>
    </source>
</reference>
<dbReference type="PANTHER" id="PTHR32015:SF1">
    <property type="entry name" value="LIPASE"/>
    <property type="match status" value="1"/>
</dbReference>
<dbReference type="Proteomes" id="UP000053060">
    <property type="component" value="Unassembled WGS sequence"/>
</dbReference>
<feature type="chain" id="PRO_5006898529" evidence="1">
    <location>
        <begin position="28"/>
        <end position="342"/>
    </location>
</feature>
<dbReference type="InterPro" id="IPR029058">
    <property type="entry name" value="AB_hydrolase_fold"/>
</dbReference>
<dbReference type="EMBL" id="AZXY01000004">
    <property type="protein sequence ID" value="KSZ58815.1"/>
    <property type="molecule type" value="Genomic_DNA"/>
</dbReference>